<proteinExistence type="predicted"/>
<protein>
    <submittedName>
        <fullName evidence="1">DNA polymerase III delta prime subunit</fullName>
        <ecNumber evidence="1">2.7.7.7</ecNumber>
    </submittedName>
</protein>
<dbReference type="NCBIfam" id="TIGR00678">
    <property type="entry name" value="holB"/>
    <property type="match status" value="1"/>
</dbReference>
<dbReference type="InterPro" id="IPR004622">
    <property type="entry name" value="DNA_pol_HolB"/>
</dbReference>
<dbReference type="PANTHER" id="PTHR11669:SF8">
    <property type="entry name" value="DNA POLYMERASE III SUBUNIT DELTA"/>
    <property type="match status" value="1"/>
</dbReference>
<dbReference type="GO" id="GO:0006261">
    <property type="term" value="P:DNA-templated DNA replication"/>
    <property type="evidence" value="ECO:0007669"/>
    <property type="project" value="TreeGrafter"/>
</dbReference>
<dbReference type="PATRIC" id="fig|999894.6.peg.1559"/>
<keyword evidence="2" id="KW-1185">Reference proteome</keyword>
<keyword evidence="1" id="KW-0548">Nucleotidyltransferase</keyword>
<dbReference type="STRING" id="999894.TDIS_1560"/>
<evidence type="ECO:0000313" key="2">
    <source>
        <dbReference type="Proteomes" id="UP000078390"/>
    </source>
</evidence>
<dbReference type="Proteomes" id="UP000078390">
    <property type="component" value="Unassembled WGS sequence"/>
</dbReference>
<sequence length="288" mass="32274">MAQTYLLVGPEGTGKKTCAFLLVNYLFCSESSPCHECTNCQKLSRGVHPDLMVLDPQGENIKISQVREAENFMRFRPLEAPAKVILILSAERLTPEAANALLKSLEEPPPYVHFIITAVSTDTLLPTIVSRSQVVRFRALPPELVTKMLIERFGREPEEAQMLALLSEGSLGRALSFAEKGLLEELNRVVSVARMNDPALKLKAAEGLAQRKKDLPELIYLLKLWLWYSYLKAKGLSEYPRVFPEPAPAEAIKIISFTDRILEGLERYANPELSLLALILELSCLLQR</sequence>
<dbReference type="PANTHER" id="PTHR11669">
    <property type="entry name" value="REPLICATION FACTOR C / DNA POLYMERASE III GAMMA-TAU SUBUNIT"/>
    <property type="match status" value="1"/>
</dbReference>
<organism evidence="1 2">
    <name type="scientific">Thermosulfurimonas dismutans</name>
    <dbReference type="NCBI Taxonomy" id="999894"/>
    <lineage>
        <taxon>Bacteria</taxon>
        <taxon>Pseudomonadati</taxon>
        <taxon>Thermodesulfobacteriota</taxon>
        <taxon>Thermodesulfobacteria</taxon>
        <taxon>Thermodesulfobacteriales</taxon>
        <taxon>Thermodesulfobacteriaceae</taxon>
        <taxon>Thermosulfurimonas</taxon>
    </lineage>
</organism>
<reference evidence="1 2" key="1">
    <citation type="submission" date="2016-04" db="EMBL/GenBank/DDBJ databases">
        <title>Genome analysis of Thermosulfurimonas dismutans, the first thermophilic sulfur-disproportionating bacterium of the phylum Thermodesulfobacteria.</title>
        <authorList>
            <person name="Mardanov A.V."/>
            <person name="Beletsky A.V."/>
            <person name="Kadnikov V.V."/>
            <person name="Slobodkin A.I."/>
            <person name="Ravin N.V."/>
        </authorList>
    </citation>
    <scope>NUCLEOTIDE SEQUENCE [LARGE SCALE GENOMIC DNA]</scope>
    <source>
        <strain evidence="1 2">S95</strain>
    </source>
</reference>
<dbReference type="GO" id="GO:0003887">
    <property type="term" value="F:DNA-directed DNA polymerase activity"/>
    <property type="evidence" value="ECO:0007669"/>
    <property type="project" value="UniProtKB-EC"/>
</dbReference>
<comment type="caution">
    <text evidence="1">The sequence shown here is derived from an EMBL/GenBank/DDBJ whole genome shotgun (WGS) entry which is preliminary data.</text>
</comment>
<evidence type="ECO:0000313" key="1">
    <source>
        <dbReference type="EMBL" id="OAQ20365.1"/>
    </source>
</evidence>
<dbReference type="Gene3D" id="3.40.50.300">
    <property type="entry name" value="P-loop containing nucleotide triphosphate hydrolases"/>
    <property type="match status" value="1"/>
</dbReference>
<name>A0A179D2S4_9BACT</name>
<keyword evidence="1" id="KW-0808">Transferase</keyword>
<dbReference type="SUPFAM" id="SSF52540">
    <property type="entry name" value="P-loop containing nucleoside triphosphate hydrolases"/>
    <property type="match status" value="1"/>
</dbReference>
<dbReference type="EMBL" id="LWLG01000012">
    <property type="protein sequence ID" value="OAQ20365.1"/>
    <property type="molecule type" value="Genomic_DNA"/>
</dbReference>
<dbReference type="GO" id="GO:0008408">
    <property type="term" value="F:3'-5' exonuclease activity"/>
    <property type="evidence" value="ECO:0007669"/>
    <property type="project" value="InterPro"/>
</dbReference>
<dbReference type="Pfam" id="PF13177">
    <property type="entry name" value="DNA_pol3_delta2"/>
    <property type="match status" value="1"/>
</dbReference>
<dbReference type="InterPro" id="IPR050238">
    <property type="entry name" value="DNA_Rep/Repair_Clamp_Loader"/>
</dbReference>
<dbReference type="AlphaFoldDB" id="A0A179D2S4"/>
<dbReference type="EC" id="2.7.7.7" evidence="1"/>
<dbReference type="InterPro" id="IPR027417">
    <property type="entry name" value="P-loop_NTPase"/>
</dbReference>
<gene>
    <name evidence="1" type="ORF">TDIS_1560</name>
</gene>
<accession>A0A179D2S4</accession>